<protein>
    <recommendedName>
        <fullName evidence="3">Formylmethanofuran dehydrogenase subunit E domain-containing protein</fullName>
    </recommendedName>
</protein>
<dbReference type="EMBL" id="AOMF01000094">
    <property type="protein sequence ID" value="EMA56084.1"/>
    <property type="molecule type" value="Genomic_DNA"/>
</dbReference>
<evidence type="ECO:0008006" key="3">
    <source>
        <dbReference type="Google" id="ProtNLM"/>
    </source>
</evidence>
<organism evidence="1 2">
    <name type="scientific">Halococcus thailandensis JCM 13552</name>
    <dbReference type="NCBI Taxonomy" id="1227457"/>
    <lineage>
        <taxon>Archaea</taxon>
        <taxon>Methanobacteriati</taxon>
        <taxon>Methanobacteriota</taxon>
        <taxon>Stenosarchaea group</taxon>
        <taxon>Halobacteria</taxon>
        <taxon>Halobacteriales</taxon>
        <taxon>Halococcaceae</taxon>
        <taxon>Halococcus</taxon>
    </lineage>
</organism>
<evidence type="ECO:0000313" key="2">
    <source>
        <dbReference type="Proteomes" id="UP000011680"/>
    </source>
</evidence>
<proteinExistence type="predicted"/>
<sequence>MNEPTTHADRTNWNITYEDVEPIRIRDPAAEALAVLDRGEPLVISYMDVVKEAGHSCPTASGAYRLTQLGLGGLYPNEHPVRGEIEVTAGGPKEDPAYGVTSRIVSYITGAAEEDGFAGLAGGYGGRQYRLHFGESETVEPAFVFTRTDTDDSIQVTYHVSNVPDAGPATRYLDGMVDGTATADEREAFAEAWHGRVKRILTDDSLFTVGQAEATE</sequence>
<gene>
    <name evidence="1" type="ORF">C451_04316</name>
</gene>
<keyword evidence="2" id="KW-1185">Reference proteome</keyword>
<dbReference type="AlphaFoldDB" id="M0NG67"/>
<evidence type="ECO:0000313" key="1">
    <source>
        <dbReference type="EMBL" id="EMA56084.1"/>
    </source>
</evidence>
<reference evidence="1 2" key="1">
    <citation type="journal article" date="2014" name="PLoS Genet.">
        <title>Phylogenetically driven sequencing of extremely halophilic archaea reveals strategies for static and dynamic osmo-response.</title>
        <authorList>
            <person name="Becker E.A."/>
            <person name="Seitzer P.M."/>
            <person name="Tritt A."/>
            <person name="Larsen D."/>
            <person name="Krusor M."/>
            <person name="Yao A.I."/>
            <person name="Wu D."/>
            <person name="Madern D."/>
            <person name="Eisen J.A."/>
            <person name="Darling A.E."/>
            <person name="Facciotti M.T."/>
        </authorList>
    </citation>
    <scope>NUCLEOTIDE SEQUENCE [LARGE SCALE GENOMIC DNA]</scope>
    <source>
        <strain evidence="1 2">JCM 13552</strain>
    </source>
</reference>
<dbReference type="OrthoDB" id="232030at2157"/>
<dbReference type="Proteomes" id="UP000011680">
    <property type="component" value="Unassembled WGS sequence"/>
</dbReference>
<dbReference type="eggNOG" id="arCOG10996">
    <property type="taxonomic scope" value="Archaea"/>
</dbReference>
<accession>M0NG67</accession>
<dbReference type="PATRIC" id="fig|1227457.3.peg.777"/>
<comment type="caution">
    <text evidence="1">The sequence shown here is derived from an EMBL/GenBank/DDBJ whole genome shotgun (WGS) entry which is preliminary data.</text>
</comment>
<name>M0NG67_9EURY</name>
<dbReference type="STRING" id="1227457.C451_04316"/>
<dbReference type="RefSeq" id="WP_007738012.1">
    <property type="nucleotide sequence ID" value="NZ_AOMF01000094.1"/>
</dbReference>